<evidence type="ECO:0000256" key="10">
    <source>
        <dbReference type="ARBA" id="ARBA00023237"/>
    </source>
</evidence>
<evidence type="ECO:0000313" key="16">
    <source>
        <dbReference type="EMBL" id="BAQ69700.1"/>
    </source>
</evidence>
<evidence type="ECO:0000259" key="15">
    <source>
        <dbReference type="Pfam" id="PF07715"/>
    </source>
</evidence>
<dbReference type="Gene3D" id="2.40.170.20">
    <property type="entry name" value="TonB-dependent receptor, beta-barrel domain"/>
    <property type="match status" value="1"/>
</dbReference>
<evidence type="ECO:0000313" key="17">
    <source>
        <dbReference type="Proteomes" id="UP000064912"/>
    </source>
</evidence>
<keyword evidence="6" id="KW-0408">Iron</keyword>
<name>A0A0D6B4H7_RHOSU</name>
<dbReference type="PROSITE" id="PS52016">
    <property type="entry name" value="TONB_DEPENDENT_REC_3"/>
    <property type="match status" value="1"/>
</dbReference>
<evidence type="ECO:0000256" key="13">
    <source>
        <dbReference type="SAM" id="SignalP"/>
    </source>
</evidence>
<keyword evidence="4" id="KW-0410">Iron transport</keyword>
<reference evidence="16 17" key="1">
    <citation type="submission" date="2015-02" db="EMBL/GenBank/DDBJ databases">
        <title>Genome sequene of Rhodovulum sulfidophilum DSM 2351.</title>
        <authorList>
            <person name="Nagao N."/>
        </authorList>
    </citation>
    <scope>NUCLEOTIDE SEQUENCE [LARGE SCALE GENOMIC DNA]</scope>
    <source>
        <strain evidence="16 17">DSM 2351</strain>
    </source>
</reference>
<keyword evidence="7" id="KW-0406">Ion transport</keyword>
<keyword evidence="16" id="KW-0675">Receptor</keyword>
<evidence type="ECO:0000256" key="2">
    <source>
        <dbReference type="ARBA" id="ARBA00022448"/>
    </source>
</evidence>
<evidence type="ECO:0000256" key="6">
    <source>
        <dbReference type="ARBA" id="ARBA00023004"/>
    </source>
</evidence>
<dbReference type="SUPFAM" id="SSF56935">
    <property type="entry name" value="Porins"/>
    <property type="match status" value="1"/>
</dbReference>
<gene>
    <name evidence="16" type="ORF">NHU_02550</name>
</gene>
<dbReference type="InterPro" id="IPR012910">
    <property type="entry name" value="Plug_dom"/>
</dbReference>
<comment type="subcellular location">
    <subcellularLocation>
        <location evidence="1 11">Cell outer membrane</location>
        <topology evidence="1 11">Multi-pass membrane protein</topology>
    </subcellularLocation>
</comment>
<sequence length="697" mass="74525">MSRHSSSRPVPGRIALFALSTALTGSLIPGPAQAGEDMTYLGEITIFANYWEELARKSAVTATVLGGGDLARPVSPDLDAMAGRSANTVFQRANSQERLVLRGMSAFDNALSDPVGYMVNGVALPMGTIQLPHFFGADSVTLLKGPQGTTFGRNSEAGLLAFDTIRPGSREGGEINLGVSGSDAGASPLGGSGSVLWSGRAKTGPALAFGLEYARDPGVISNPVTGADDGGKDRRATGFAAAEWDLQDGGYLRLTTLAENQKFNKEQFRSISGPFATGRYESVYSDPSWERRRTSVTSLEYGTGFDGFDLTAITGFTTFDRDFALDFDGSPLTLGVTELDVRDRTISQEIRLTSTGAGPLKWVLGVNAFKQSTDADFNLGAMSTDRHTEIDQNGVALYGFTEYAISERFRLGGGLRLDHVSSEAWQSFTSPMARLRYKGDESSTTVLPKLTLAYDLSEATTIHASYARGYMPAGYNYGFANSADSLTYGAEYSWNAEIGVKHAFTNGAALTLAAFHTTVKDKQITETIPGAAQYISNAGEAKSYGVEAELTAPLGSGWEIAANAGWQRARASSFRTSSMDLGTGSLTPVDWSGNALPMAPETTWGLGLAHQGEVWRARGSLHGSGSYWFDPGNTLKQKGFMTVDAEISRSLGKGELTLWVTNLLDEEYYSTAASTMRGVVVEDGSPRTIGMNWKIAW</sequence>
<keyword evidence="3 11" id="KW-1134">Transmembrane beta strand</keyword>
<keyword evidence="13" id="KW-0732">Signal</keyword>
<keyword evidence="2 11" id="KW-0813">Transport</keyword>
<evidence type="ECO:0000256" key="12">
    <source>
        <dbReference type="RuleBase" id="RU003357"/>
    </source>
</evidence>
<proteinExistence type="inferred from homology"/>
<evidence type="ECO:0000256" key="4">
    <source>
        <dbReference type="ARBA" id="ARBA00022496"/>
    </source>
</evidence>
<dbReference type="Pfam" id="PF07715">
    <property type="entry name" value="Plug"/>
    <property type="match status" value="1"/>
</dbReference>
<evidence type="ECO:0000256" key="7">
    <source>
        <dbReference type="ARBA" id="ARBA00023065"/>
    </source>
</evidence>
<organism evidence="16 17">
    <name type="scientific">Rhodovulum sulfidophilum</name>
    <name type="common">Rhodobacter sulfidophilus</name>
    <dbReference type="NCBI Taxonomy" id="35806"/>
    <lineage>
        <taxon>Bacteria</taxon>
        <taxon>Pseudomonadati</taxon>
        <taxon>Pseudomonadota</taxon>
        <taxon>Alphaproteobacteria</taxon>
        <taxon>Rhodobacterales</taxon>
        <taxon>Paracoccaceae</taxon>
        <taxon>Rhodovulum</taxon>
    </lineage>
</organism>
<dbReference type="Pfam" id="PF00593">
    <property type="entry name" value="TonB_dep_Rec_b-barrel"/>
    <property type="match status" value="1"/>
</dbReference>
<keyword evidence="8 12" id="KW-0798">TonB box</keyword>
<comment type="similarity">
    <text evidence="11 12">Belongs to the TonB-dependent receptor family.</text>
</comment>
<dbReference type="InterPro" id="IPR000531">
    <property type="entry name" value="Beta-barrel_TonB"/>
</dbReference>
<feature type="domain" description="TonB-dependent receptor plug" evidence="15">
    <location>
        <begin position="57"/>
        <end position="158"/>
    </location>
</feature>
<feature type="domain" description="TonB-dependent receptor-like beta-barrel" evidence="14">
    <location>
        <begin position="250"/>
        <end position="663"/>
    </location>
</feature>
<dbReference type="PANTHER" id="PTHR32552:SF81">
    <property type="entry name" value="TONB-DEPENDENT OUTER MEMBRANE RECEPTOR"/>
    <property type="match status" value="1"/>
</dbReference>
<keyword evidence="9 11" id="KW-0472">Membrane</keyword>
<dbReference type="InterPro" id="IPR039426">
    <property type="entry name" value="TonB-dep_rcpt-like"/>
</dbReference>
<dbReference type="GO" id="GO:0009279">
    <property type="term" value="C:cell outer membrane"/>
    <property type="evidence" value="ECO:0007669"/>
    <property type="project" value="UniProtKB-SubCell"/>
</dbReference>
<evidence type="ECO:0000256" key="8">
    <source>
        <dbReference type="ARBA" id="ARBA00023077"/>
    </source>
</evidence>
<protein>
    <submittedName>
        <fullName evidence="16">TonB-dependent receptor</fullName>
    </submittedName>
</protein>
<dbReference type="AlphaFoldDB" id="A0A0D6B4H7"/>
<dbReference type="KEGG" id="rsu:NHU_02550"/>
<dbReference type="PANTHER" id="PTHR32552">
    <property type="entry name" value="FERRICHROME IRON RECEPTOR-RELATED"/>
    <property type="match status" value="1"/>
</dbReference>
<evidence type="ECO:0000256" key="5">
    <source>
        <dbReference type="ARBA" id="ARBA00022692"/>
    </source>
</evidence>
<evidence type="ECO:0000259" key="14">
    <source>
        <dbReference type="Pfam" id="PF00593"/>
    </source>
</evidence>
<keyword evidence="5 11" id="KW-0812">Transmembrane</keyword>
<dbReference type="InterPro" id="IPR036942">
    <property type="entry name" value="Beta-barrel_TonB_sf"/>
</dbReference>
<evidence type="ECO:0000256" key="3">
    <source>
        <dbReference type="ARBA" id="ARBA00022452"/>
    </source>
</evidence>
<dbReference type="Proteomes" id="UP000064912">
    <property type="component" value="Chromosome"/>
</dbReference>
<keyword evidence="10 11" id="KW-0998">Cell outer membrane</keyword>
<dbReference type="PATRIC" id="fig|35806.4.peg.2629"/>
<dbReference type="GO" id="GO:0006826">
    <property type="term" value="P:iron ion transport"/>
    <property type="evidence" value="ECO:0007669"/>
    <property type="project" value="UniProtKB-KW"/>
</dbReference>
<dbReference type="EMBL" id="AP014800">
    <property type="protein sequence ID" value="BAQ69700.1"/>
    <property type="molecule type" value="Genomic_DNA"/>
</dbReference>
<feature type="chain" id="PRO_5002301002" evidence="13">
    <location>
        <begin position="35"/>
        <end position="697"/>
    </location>
</feature>
<feature type="signal peptide" evidence="13">
    <location>
        <begin position="1"/>
        <end position="34"/>
    </location>
</feature>
<evidence type="ECO:0000256" key="9">
    <source>
        <dbReference type="ARBA" id="ARBA00023136"/>
    </source>
</evidence>
<accession>A0A0D6B4H7</accession>
<evidence type="ECO:0000256" key="11">
    <source>
        <dbReference type="PROSITE-ProRule" id="PRU01360"/>
    </source>
</evidence>
<evidence type="ECO:0000256" key="1">
    <source>
        <dbReference type="ARBA" id="ARBA00004571"/>
    </source>
</evidence>